<keyword evidence="4" id="KW-0217">Developmental protein</keyword>
<dbReference type="OMA" id="HKDIKCE"/>
<evidence type="ECO:0000256" key="8">
    <source>
        <dbReference type="ARBA" id="ARBA00022723"/>
    </source>
</evidence>
<evidence type="ECO:0000256" key="12">
    <source>
        <dbReference type="ARBA" id="ARBA00022840"/>
    </source>
</evidence>
<dbReference type="GO" id="GO:0050321">
    <property type="term" value="F:tau-protein kinase activity"/>
    <property type="evidence" value="ECO:0007669"/>
    <property type="project" value="TreeGrafter"/>
</dbReference>
<evidence type="ECO:0000256" key="10">
    <source>
        <dbReference type="ARBA" id="ARBA00022777"/>
    </source>
</evidence>
<keyword evidence="23" id="KW-1185">Reference proteome</keyword>
<dbReference type="PANTHER" id="PTHR24346:SF102">
    <property type="entry name" value="TESTIS-SPECIFIC SERINE_THREONINE-PROTEIN KINASE 1"/>
    <property type="match status" value="1"/>
</dbReference>
<dbReference type="AlphaFoldDB" id="A0A8C4WXP6"/>
<dbReference type="EC" id="2.7.11.1" evidence="3"/>
<dbReference type="SUPFAM" id="SSF56112">
    <property type="entry name" value="Protein kinase-like (PK-like)"/>
    <property type="match status" value="1"/>
</dbReference>
<dbReference type="PROSITE" id="PS00107">
    <property type="entry name" value="PROTEIN_KINASE_ATP"/>
    <property type="match status" value="1"/>
</dbReference>
<evidence type="ECO:0000256" key="14">
    <source>
        <dbReference type="ARBA" id="ARBA00022843"/>
    </source>
</evidence>
<name>A0A8C4WXP6_EPTBU</name>
<evidence type="ECO:0000256" key="20">
    <source>
        <dbReference type="SAM" id="MobiDB-lite"/>
    </source>
</evidence>
<dbReference type="InterPro" id="IPR011009">
    <property type="entry name" value="Kinase-like_dom_sf"/>
</dbReference>
<keyword evidence="9 18" id="KW-0547">Nucleotide-binding</keyword>
<keyword evidence="15" id="KW-0744">Spermatogenesis</keyword>
<feature type="binding site" evidence="18">
    <location>
        <position position="41"/>
    </location>
    <ligand>
        <name>ATP</name>
        <dbReference type="ChEBI" id="CHEBI:30616"/>
    </ligand>
</feature>
<dbReference type="PANTHER" id="PTHR24346">
    <property type="entry name" value="MAP/MICROTUBULE AFFINITY-REGULATING KINASE"/>
    <property type="match status" value="1"/>
</dbReference>
<comment type="cofactor">
    <cofactor evidence="1">
        <name>Mg(2+)</name>
        <dbReference type="ChEBI" id="CHEBI:18420"/>
    </cofactor>
</comment>
<dbReference type="Gene3D" id="1.10.510.10">
    <property type="entry name" value="Transferase(Phosphotransferase) domain 1"/>
    <property type="match status" value="1"/>
</dbReference>
<feature type="region of interest" description="Disordered" evidence="20">
    <location>
        <begin position="275"/>
        <end position="310"/>
    </location>
</feature>
<dbReference type="GeneTree" id="ENSGT00940000163130"/>
<dbReference type="Ensembl" id="ENSEBUT00000018522.1">
    <property type="protein sequence ID" value="ENSEBUP00000017946.1"/>
    <property type="gene ID" value="ENSEBUG00000011214.1"/>
</dbReference>
<evidence type="ECO:0000256" key="6">
    <source>
        <dbReference type="ARBA" id="ARBA00022553"/>
    </source>
</evidence>
<evidence type="ECO:0000256" key="19">
    <source>
        <dbReference type="RuleBase" id="RU000304"/>
    </source>
</evidence>
<dbReference type="PROSITE" id="PS50011">
    <property type="entry name" value="PROTEIN_KINASE_DOM"/>
    <property type="match status" value="1"/>
</dbReference>
<evidence type="ECO:0000313" key="22">
    <source>
        <dbReference type="Ensembl" id="ENSEBUP00000017946.1"/>
    </source>
</evidence>
<dbReference type="Proteomes" id="UP000694388">
    <property type="component" value="Unplaced"/>
</dbReference>
<accession>A0A8C4WXP6</accession>
<protein>
    <recommendedName>
        <fullName evidence="3">non-specific serine/threonine protein kinase</fullName>
        <ecNumber evidence="3">2.7.11.1</ecNumber>
    </recommendedName>
</protein>
<evidence type="ECO:0000256" key="17">
    <source>
        <dbReference type="ARBA" id="ARBA00048679"/>
    </source>
</evidence>
<dbReference type="PROSITE" id="PS00108">
    <property type="entry name" value="PROTEIN_KINASE_ST"/>
    <property type="match status" value="1"/>
</dbReference>
<dbReference type="GO" id="GO:0035556">
    <property type="term" value="P:intracellular signal transduction"/>
    <property type="evidence" value="ECO:0007669"/>
    <property type="project" value="TreeGrafter"/>
</dbReference>
<keyword evidence="10" id="KW-0418">Kinase</keyword>
<evidence type="ECO:0000256" key="13">
    <source>
        <dbReference type="ARBA" id="ARBA00022842"/>
    </source>
</evidence>
<keyword evidence="12 18" id="KW-0067">ATP-binding</keyword>
<evidence type="ECO:0000256" key="16">
    <source>
        <dbReference type="ARBA" id="ARBA00047899"/>
    </source>
</evidence>
<keyword evidence="13" id="KW-0460">Magnesium</keyword>
<proteinExistence type="inferred from homology"/>
<dbReference type="Pfam" id="PF00069">
    <property type="entry name" value="Pkinase"/>
    <property type="match status" value="1"/>
</dbReference>
<keyword evidence="7" id="KW-0808">Transferase</keyword>
<keyword evidence="11" id="KW-0221">Differentiation</keyword>
<dbReference type="InterPro" id="IPR017441">
    <property type="entry name" value="Protein_kinase_ATP_BS"/>
</dbReference>
<dbReference type="InterPro" id="IPR000719">
    <property type="entry name" value="Prot_kinase_dom"/>
</dbReference>
<organism evidence="22 23">
    <name type="scientific">Eptatretus burgeri</name>
    <name type="common">Inshore hagfish</name>
    <dbReference type="NCBI Taxonomy" id="7764"/>
    <lineage>
        <taxon>Eukaryota</taxon>
        <taxon>Metazoa</taxon>
        <taxon>Chordata</taxon>
        <taxon>Craniata</taxon>
        <taxon>Vertebrata</taxon>
        <taxon>Cyclostomata</taxon>
        <taxon>Myxini</taxon>
        <taxon>Myxiniformes</taxon>
        <taxon>Myxinidae</taxon>
        <taxon>Eptatretinae</taxon>
        <taxon>Eptatretus</taxon>
    </lineage>
</organism>
<dbReference type="GO" id="GO:0030154">
    <property type="term" value="P:cell differentiation"/>
    <property type="evidence" value="ECO:0007669"/>
    <property type="project" value="UniProtKB-KW"/>
</dbReference>
<evidence type="ECO:0000256" key="4">
    <source>
        <dbReference type="ARBA" id="ARBA00022473"/>
    </source>
</evidence>
<evidence type="ECO:0000256" key="2">
    <source>
        <dbReference type="ARBA" id="ARBA00006692"/>
    </source>
</evidence>
<comment type="catalytic activity">
    <reaction evidence="16">
        <text>L-threonyl-[protein] + ATP = O-phospho-L-threonyl-[protein] + ADP + H(+)</text>
        <dbReference type="Rhea" id="RHEA:46608"/>
        <dbReference type="Rhea" id="RHEA-COMP:11060"/>
        <dbReference type="Rhea" id="RHEA-COMP:11605"/>
        <dbReference type="ChEBI" id="CHEBI:15378"/>
        <dbReference type="ChEBI" id="CHEBI:30013"/>
        <dbReference type="ChEBI" id="CHEBI:30616"/>
        <dbReference type="ChEBI" id="CHEBI:61977"/>
        <dbReference type="ChEBI" id="CHEBI:456216"/>
        <dbReference type="EC" id="2.7.11.1"/>
    </reaction>
</comment>
<sequence length="310" mass="35400">MSDRDVLKRRGYIVQGIVGEGAFGKVKRAFSSTLNQTVAVKVVNRRKAPQVFLQKFFPRELHILSMLRHPNIIHTYEVFENMQEKVYIVMELAPHDLLDFIKKRQHLSDEVAKRIFKQMCLALNYCHDLNIAHRDLKCENVLLDKDFNVKLCDFGFSRQCDTDAVGNIKYSKTFCGSKEYAAPEVTQGIPYDPKMSDAWSMGVVLFIMVCGFMPYNGSKPKTMLRLQKDHRVNFPKTFAIPKGSKDLILKLLHPCAVRRPTIEDILRHWWVSNDLTSRKPDEGSSTSASAPKTDGQDDAETADGQDQSQK</sequence>
<keyword evidence="6" id="KW-0597">Phosphoprotein</keyword>
<evidence type="ECO:0000256" key="7">
    <source>
        <dbReference type="ARBA" id="ARBA00022679"/>
    </source>
</evidence>
<evidence type="ECO:0000256" key="18">
    <source>
        <dbReference type="PROSITE-ProRule" id="PRU10141"/>
    </source>
</evidence>
<evidence type="ECO:0000313" key="23">
    <source>
        <dbReference type="Proteomes" id="UP000694388"/>
    </source>
</evidence>
<keyword evidence="14" id="KW-0832">Ubl conjugation</keyword>
<feature type="domain" description="Protein kinase" evidence="21">
    <location>
        <begin position="12"/>
        <end position="271"/>
    </location>
</feature>
<keyword evidence="5 19" id="KW-0723">Serine/threonine-protein kinase</keyword>
<dbReference type="SMART" id="SM00220">
    <property type="entry name" value="S_TKc"/>
    <property type="match status" value="1"/>
</dbReference>
<dbReference type="InterPro" id="IPR008271">
    <property type="entry name" value="Ser/Thr_kinase_AS"/>
</dbReference>
<dbReference type="GO" id="GO:0000287">
    <property type="term" value="F:magnesium ion binding"/>
    <property type="evidence" value="ECO:0007669"/>
    <property type="project" value="UniProtKB-ARBA"/>
</dbReference>
<comment type="catalytic activity">
    <reaction evidence="17">
        <text>L-seryl-[protein] + ATP = O-phospho-L-seryl-[protein] + ADP + H(+)</text>
        <dbReference type="Rhea" id="RHEA:17989"/>
        <dbReference type="Rhea" id="RHEA-COMP:9863"/>
        <dbReference type="Rhea" id="RHEA-COMP:11604"/>
        <dbReference type="ChEBI" id="CHEBI:15378"/>
        <dbReference type="ChEBI" id="CHEBI:29999"/>
        <dbReference type="ChEBI" id="CHEBI:30616"/>
        <dbReference type="ChEBI" id="CHEBI:83421"/>
        <dbReference type="ChEBI" id="CHEBI:456216"/>
        <dbReference type="EC" id="2.7.11.1"/>
    </reaction>
</comment>
<evidence type="ECO:0000259" key="21">
    <source>
        <dbReference type="PROSITE" id="PS50011"/>
    </source>
</evidence>
<evidence type="ECO:0000256" key="11">
    <source>
        <dbReference type="ARBA" id="ARBA00022782"/>
    </source>
</evidence>
<dbReference type="GO" id="GO:0007283">
    <property type="term" value="P:spermatogenesis"/>
    <property type="evidence" value="ECO:0007669"/>
    <property type="project" value="UniProtKB-KW"/>
</dbReference>
<evidence type="ECO:0000256" key="5">
    <source>
        <dbReference type="ARBA" id="ARBA00022527"/>
    </source>
</evidence>
<dbReference type="GO" id="GO:0005737">
    <property type="term" value="C:cytoplasm"/>
    <property type="evidence" value="ECO:0007669"/>
    <property type="project" value="TreeGrafter"/>
</dbReference>
<evidence type="ECO:0000256" key="15">
    <source>
        <dbReference type="ARBA" id="ARBA00022871"/>
    </source>
</evidence>
<dbReference type="GO" id="GO:0005524">
    <property type="term" value="F:ATP binding"/>
    <property type="evidence" value="ECO:0007669"/>
    <property type="project" value="UniProtKB-UniRule"/>
</dbReference>
<reference evidence="22" key="1">
    <citation type="submission" date="2025-05" db="UniProtKB">
        <authorList>
            <consortium name="Ensembl"/>
        </authorList>
    </citation>
    <scope>IDENTIFICATION</scope>
</reference>
<dbReference type="FunFam" id="1.10.510.10:FF:000658">
    <property type="entry name" value="Protein CBG12184"/>
    <property type="match status" value="1"/>
</dbReference>
<dbReference type="GO" id="GO:0000226">
    <property type="term" value="P:microtubule cytoskeleton organization"/>
    <property type="evidence" value="ECO:0007669"/>
    <property type="project" value="TreeGrafter"/>
</dbReference>
<evidence type="ECO:0000256" key="1">
    <source>
        <dbReference type="ARBA" id="ARBA00001946"/>
    </source>
</evidence>
<keyword evidence="8" id="KW-0479">Metal-binding</keyword>
<evidence type="ECO:0000256" key="3">
    <source>
        <dbReference type="ARBA" id="ARBA00012513"/>
    </source>
</evidence>
<dbReference type="Ensembl" id="ENSEBUT00000018532.1">
    <property type="protein sequence ID" value="ENSEBUP00000017956.1"/>
    <property type="gene ID" value="ENSEBUG00000011214.1"/>
</dbReference>
<evidence type="ECO:0000256" key="9">
    <source>
        <dbReference type="ARBA" id="ARBA00022741"/>
    </source>
</evidence>
<comment type="similarity">
    <text evidence="2">Belongs to the protein kinase superfamily. CAMK Ser/Thr protein kinase family.</text>
</comment>